<dbReference type="EMBL" id="CAVLGL010000001">
    <property type="protein sequence ID" value="CAK1578014.1"/>
    <property type="molecule type" value="Genomic_DNA"/>
</dbReference>
<dbReference type="InterPro" id="IPR001254">
    <property type="entry name" value="Trypsin_dom"/>
</dbReference>
<gene>
    <name evidence="13" type="ORF">PARMNEM_LOCUS161</name>
</gene>
<proteinExistence type="inferred from homology"/>
<evidence type="ECO:0000313" key="13">
    <source>
        <dbReference type="EMBL" id="CAK1578014.1"/>
    </source>
</evidence>
<dbReference type="InterPro" id="IPR018114">
    <property type="entry name" value="TRYPSIN_HIS"/>
</dbReference>
<protein>
    <recommendedName>
        <fullName evidence="12">Peptidase S1 domain-containing protein</fullName>
    </recommendedName>
</protein>
<dbReference type="PROSITE" id="PS50240">
    <property type="entry name" value="TRYPSIN_DOM"/>
    <property type="match status" value="1"/>
</dbReference>
<evidence type="ECO:0000256" key="8">
    <source>
        <dbReference type="ARBA" id="ARBA00023240"/>
    </source>
</evidence>
<sequence length="275" mass="30092">MWCLIAISFFTWKISIASRITQSEKKSIFDKIASVNETTEEAVGRIVGGRYATCEEFPHQVSLVINNSFFCGGFIVSKRFILTAAHCVKNADPPNVIVSSGSTFHTNGTILPLIEITIHPEYNKPIFEKDVAVMKTAKPIQFNSCTQPIKLPPKGLTLKSGIVITASGWGRTQRGAPQILERLMAVNLTVVNHMLCQVAYFVLDITKNMLCADGDFFFGRANTCEDDSGGVGAIDRIARGIVSFGRECGQPLSPSVFTDISAPDIRDFITKHTGL</sequence>
<dbReference type="InterPro" id="IPR001314">
    <property type="entry name" value="Peptidase_S1A"/>
</dbReference>
<keyword evidence="6" id="KW-0720">Serine protease</keyword>
<dbReference type="InterPro" id="IPR043504">
    <property type="entry name" value="Peptidase_S1_PA_chymotrypsin"/>
</dbReference>
<dbReference type="AlphaFoldDB" id="A0AAV1K6J2"/>
<dbReference type="PROSITE" id="PS00134">
    <property type="entry name" value="TRYPSIN_HIS"/>
    <property type="match status" value="1"/>
</dbReference>
<accession>A0AAV1K6J2</accession>
<dbReference type="GO" id="GO:0004252">
    <property type="term" value="F:serine-type endopeptidase activity"/>
    <property type="evidence" value="ECO:0007669"/>
    <property type="project" value="InterPro"/>
</dbReference>
<dbReference type="InterPro" id="IPR009003">
    <property type="entry name" value="Peptidase_S1_PA"/>
</dbReference>
<evidence type="ECO:0000256" key="1">
    <source>
        <dbReference type="ARBA" id="ARBA00004239"/>
    </source>
</evidence>
<comment type="subcellular location">
    <subcellularLocation>
        <location evidence="1">Secreted</location>
        <location evidence="1">Extracellular space</location>
    </subcellularLocation>
</comment>
<evidence type="ECO:0000256" key="7">
    <source>
        <dbReference type="ARBA" id="ARBA00023157"/>
    </source>
</evidence>
<organism evidence="13 14">
    <name type="scientific">Parnassius mnemosyne</name>
    <name type="common">clouded apollo</name>
    <dbReference type="NCBI Taxonomy" id="213953"/>
    <lineage>
        <taxon>Eukaryota</taxon>
        <taxon>Metazoa</taxon>
        <taxon>Ecdysozoa</taxon>
        <taxon>Arthropoda</taxon>
        <taxon>Hexapoda</taxon>
        <taxon>Insecta</taxon>
        <taxon>Pterygota</taxon>
        <taxon>Neoptera</taxon>
        <taxon>Endopterygota</taxon>
        <taxon>Lepidoptera</taxon>
        <taxon>Glossata</taxon>
        <taxon>Ditrysia</taxon>
        <taxon>Papilionoidea</taxon>
        <taxon>Papilionidae</taxon>
        <taxon>Parnassiinae</taxon>
        <taxon>Parnassini</taxon>
        <taxon>Parnassius</taxon>
        <taxon>Driopa</taxon>
    </lineage>
</organism>
<dbReference type="PRINTS" id="PR00722">
    <property type="entry name" value="CHYMOTRYPSIN"/>
</dbReference>
<evidence type="ECO:0000256" key="4">
    <source>
        <dbReference type="ARBA" id="ARBA00022670"/>
    </source>
</evidence>
<feature type="signal peptide" evidence="11">
    <location>
        <begin position="1"/>
        <end position="17"/>
    </location>
</feature>
<dbReference type="SMART" id="SM00020">
    <property type="entry name" value="Tryp_SPc"/>
    <property type="match status" value="1"/>
</dbReference>
<dbReference type="GO" id="GO:0005576">
    <property type="term" value="C:extracellular region"/>
    <property type="evidence" value="ECO:0007669"/>
    <property type="project" value="UniProtKB-SubCell"/>
</dbReference>
<dbReference type="PANTHER" id="PTHR24276:SF91">
    <property type="entry name" value="AT26814P-RELATED"/>
    <property type="match status" value="1"/>
</dbReference>
<reference evidence="13 14" key="1">
    <citation type="submission" date="2023-11" db="EMBL/GenBank/DDBJ databases">
        <authorList>
            <person name="Hedman E."/>
            <person name="Englund M."/>
            <person name="Stromberg M."/>
            <person name="Nyberg Akerstrom W."/>
            <person name="Nylinder S."/>
            <person name="Jareborg N."/>
            <person name="Kallberg Y."/>
            <person name="Kronander E."/>
        </authorList>
    </citation>
    <scope>NUCLEOTIDE SEQUENCE [LARGE SCALE GENOMIC DNA]</scope>
</reference>
<evidence type="ECO:0000259" key="12">
    <source>
        <dbReference type="PROSITE" id="PS50240"/>
    </source>
</evidence>
<feature type="chain" id="PRO_5043751730" description="Peptidase S1 domain-containing protein" evidence="11">
    <location>
        <begin position="18"/>
        <end position="275"/>
    </location>
</feature>
<evidence type="ECO:0000256" key="6">
    <source>
        <dbReference type="ARBA" id="ARBA00022825"/>
    </source>
</evidence>
<comment type="similarity">
    <text evidence="2">Belongs to the peptidase S1 family.</text>
</comment>
<dbReference type="FunFam" id="2.40.10.10:FF:000068">
    <property type="entry name" value="transmembrane protease serine 2"/>
    <property type="match status" value="1"/>
</dbReference>
<evidence type="ECO:0000256" key="2">
    <source>
        <dbReference type="ARBA" id="ARBA00007664"/>
    </source>
</evidence>
<evidence type="ECO:0000256" key="3">
    <source>
        <dbReference type="ARBA" id="ARBA00022656"/>
    </source>
</evidence>
<evidence type="ECO:0000313" key="14">
    <source>
        <dbReference type="Proteomes" id="UP001314205"/>
    </source>
</evidence>
<dbReference type="GO" id="GO:0006508">
    <property type="term" value="P:proteolysis"/>
    <property type="evidence" value="ECO:0007669"/>
    <property type="project" value="UniProtKB-KW"/>
</dbReference>
<evidence type="ECO:0000256" key="11">
    <source>
        <dbReference type="SAM" id="SignalP"/>
    </source>
</evidence>
<feature type="domain" description="Peptidase S1" evidence="12">
    <location>
        <begin position="46"/>
        <end position="274"/>
    </location>
</feature>
<keyword evidence="10" id="KW-1205">Fibrinolytic toxin</keyword>
<dbReference type="Pfam" id="PF00089">
    <property type="entry name" value="Trypsin"/>
    <property type="match status" value="1"/>
</dbReference>
<dbReference type="PANTHER" id="PTHR24276">
    <property type="entry name" value="POLYSERASE-RELATED"/>
    <property type="match status" value="1"/>
</dbReference>
<keyword evidence="5" id="KW-0378">Hydrolase</keyword>
<dbReference type="GO" id="GO:0090729">
    <property type="term" value="F:toxin activity"/>
    <property type="evidence" value="ECO:0007669"/>
    <property type="project" value="UniProtKB-KW"/>
</dbReference>
<dbReference type="Gene3D" id="2.40.10.10">
    <property type="entry name" value="Trypsin-like serine proteases"/>
    <property type="match status" value="1"/>
</dbReference>
<name>A0AAV1K6J2_9NEOP</name>
<dbReference type="Proteomes" id="UP001314205">
    <property type="component" value="Unassembled WGS sequence"/>
</dbReference>
<keyword evidence="11" id="KW-0732">Signal</keyword>
<keyword evidence="8" id="KW-1199">Hemostasis impairing toxin</keyword>
<keyword evidence="4" id="KW-0645">Protease</keyword>
<comment type="caution">
    <text evidence="13">The sequence shown here is derived from an EMBL/GenBank/DDBJ whole genome shotgun (WGS) entry which is preliminary data.</text>
</comment>
<comment type="function">
    <text evidence="9">Fibrinolytic activity; shows preferential cleavage of Arg-Gly bonds in all three fibrinogen chains. Contact with the caterpillars causes severe bleeding, due the anticoagulant effect of the protein.</text>
</comment>
<evidence type="ECO:0000256" key="10">
    <source>
        <dbReference type="ARBA" id="ARBA00084094"/>
    </source>
</evidence>
<dbReference type="SUPFAM" id="SSF50494">
    <property type="entry name" value="Trypsin-like serine proteases"/>
    <property type="match status" value="1"/>
</dbReference>
<keyword evidence="7" id="KW-1015">Disulfide bond</keyword>
<evidence type="ECO:0000256" key="9">
    <source>
        <dbReference type="ARBA" id="ARBA00055534"/>
    </source>
</evidence>
<keyword evidence="3" id="KW-0800">Toxin</keyword>
<keyword evidence="14" id="KW-1185">Reference proteome</keyword>
<dbReference type="InterPro" id="IPR050430">
    <property type="entry name" value="Peptidase_S1"/>
</dbReference>
<evidence type="ECO:0000256" key="5">
    <source>
        <dbReference type="ARBA" id="ARBA00022801"/>
    </source>
</evidence>
<dbReference type="CDD" id="cd00190">
    <property type="entry name" value="Tryp_SPc"/>
    <property type="match status" value="1"/>
</dbReference>